<protein>
    <recommendedName>
        <fullName evidence="2">Nephrocystin 3-like N-terminal domain-containing protein</fullName>
    </recommendedName>
</protein>
<dbReference type="SUPFAM" id="SSF52540">
    <property type="entry name" value="P-loop containing nucleoside triphosphate hydrolases"/>
    <property type="match status" value="1"/>
</dbReference>
<proteinExistence type="predicted"/>
<evidence type="ECO:0000313" key="3">
    <source>
        <dbReference type="EMBL" id="KIN96236.1"/>
    </source>
</evidence>
<dbReference type="Gene3D" id="3.40.50.300">
    <property type="entry name" value="P-loop containing nucleotide triphosphate hydrolases"/>
    <property type="match status" value="1"/>
</dbReference>
<dbReference type="AlphaFoldDB" id="A0A0C3JF58"/>
<evidence type="ECO:0000313" key="4">
    <source>
        <dbReference type="Proteomes" id="UP000054217"/>
    </source>
</evidence>
<feature type="non-terminal residue" evidence="3">
    <location>
        <position position="1"/>
    </location>
</feature>
<dbReference type="HOGENOM" id="CLU_768480_0_0_1"/>
<feature type="domain" description="Nephrocystin 3-like N-terminal" evidence="2">
    <location>
        <begin position="26"/>
        <end position="185"/>
    </location>
</feature>
<dbReference type="OrthoDB" id="3036502at2759"/>
<gene>
    <name evidence="3" type="ORF">M404DRAFT_51661</name>
</gene>
<dbReference type="InParanoid" id="A0A0C3JF58"/>
<keyword evidence="1" id="KW-0677">Repeat</keyword>
<name>A0A0C3JF58_PISTI</name>
<dbReference type="InterPro" id="IPR056884">
    <property type="entry name" value="NPHP3-like_N"/>
</dbReference>
<dbReference type="Proteomes" id="UP000054217">
    <property type="component" value="Unassembled WGS sequence"/>
</dbReference>
<reference evidence="4" key="2">
    <citation type="submission" date="2015-01" db="EMBL/GenBank/DDBJ databases">
        <title>Evolutionary Origins and Diversification of the Mycorrhizal Mutualists.</title>
        <authorList>
            <consortium name="DOE Joint Genome Institute"/>
            <consortium name="Mycorrhizal Genomics Consortium"/>
            <person name="Kohler A."/>
            <person name="Kuo A."/>
            <person name="Nagy L.G."/>
            <person name="Floudas D."/>
            <person name="Copeland A."/>
            <person name="Barry K.W."/>
            <person name="Cichocki N."/>
            <person name="Veneault-Fourrey C."/>
            <person name="LaButti K."/>
            <person name="Lindquist E.A."/>
            <person name="Lipzen A."/>
            <person name="Lundell T."/>
            <person name="Morin E."/>
            <person name="Murat C."/>
            <person name="Riley R."/>
            <person name="Ohm R."/>
            <person name="Sun H."/>
            <person name="Tunlid A."/>
            <person name="Henrissat B."/>
            <person name="Grigoriev I.V."/>
            <person name="Hibbett D.S."/>
            <person name="Martin F."/>
        </authorList>
    </citation>
    <scope>NUCLEOTIDE SEQUENCE [LARGE SCALE GENOMIC DNA]</scope>
    <source>
        <strain evidence="4">Marx 270</strain>
    </source>
</reference>
<dbReference type="InterPro" id="IPR027417">
    <property type="entry name" value="P-loop_NTPase"/>
</dbReference>
<organism evidence="3 4">
    <name type="scientific">Pisolithus tinctorius Marx 270</name>
    <dbReference type="NCBI Taxonomy" id="870435"/>
    <lineage>
        <taxon>Eukaryota</taxon>
        <taxon>Fungi</taxon>
        <taxon>Dikarya</taxon>
        <taxon>Basidiomycota</taxon>
        <taxon>Agaricomycotina</taxon>
        <taxon>Agaricomycetes</taxon>
        <taxon>Agaricomycetidae</taxon>
        <taxon>Boletales</taxon>
        <taxon>Sclerodermatineae</taxon>
        <taxon>Pisolithaceae</taxon>
        <taxon>Pisolithus</taxon>
    </lineage>
</organism>
<accession>A0A0C3JF58</accession>
<reference evidence="3 4" key="1">
    <citation type="submission" date="2014-04" db="EMBL/GenBank/DDBJ databases">
        <authorList>
            <consortium name="DOE Joint Genome Institute"/>
            <person name="Kuo A."/>
            <person name="Kohler A."/>
            <person name="Costa M.D."/>
            <person name="Nagy L.G."/>
            <person name="Floudas D."/>
            <person name="Copeland A."/>
            <person name="Barry K.W."/>
            <person name="Cichocki N."/>
            <person name="Veneault-Fourrey C."/>
            <person name="LaButti K."/>
            <person name="Lindquist E.A."/>
            <person name="Lipzen A."/>
            <person name="Lundell T."/>
            <person name="Morin E."/>
            <person name="Murat C."/>
            <person name="Sun H."/>
            <person name="Tunlid A."/>
            <person name="Henrissat B."/>
            <person name="Grigoriev I.V."/>
            <person name="Hibbett D.S."/>
            <person name="Martin F."/>
            <person name="Nordberg H.P."/>
            <person name="Cantor M.N."/>
            <person name="Hua S.X."/>
        </authorList>
    </citation>
    <scope>NUCLEOTIDE SEQUENCE [LARGE SCALE GENOMIC DNA]</scope>
    <source>
        <strain evidence="3 4">Marx 270</strain>
    </source>
</reference>
<dbReference type="EMBL" id="KN832050">
    <property type="protein sequence ID" value="KIN96236.1"/>
    <property type="molecule type" value="Genomic_DNA"/>
</dbReference>
<sequence>KVLEWLQCIDCSEKHALTRRKRQGSTCTWLFRDECFTRWYESRGGGLLWMYGKPGAGKTVISSAVIDGLEKRNCTLGYFYCDYQTAGDVQVTDILRSLVAQFFRQSDKNWLPLFPDVQERQSRGFPLPSDHAILLDWLLRSSGLHERPIVVLDALDECEGACGRELLTIISRMNTGHLSFFLTSRDEPQVRKAYEEMYKDAFFFSATISLEEKWRTRRDDLHALVVEELGCRRTLRCLPDRVRTKILERLVEKSDGMFRWAQCQLDRLEKCIGTGEINHVLNTLPEDLNETYYRILSAINEKPFWKRVVLRVLYWLVVSLRPLHIQAVMEAVKIEIGKPTIDDEAGVIDEDCLLKVCSSLV</sequence>
<dbReference type="PANTHER" id="PTHR10039">
    <property type="entry name" value="AMELOGENIN"/>
    <property type="match status" value="1"/>
</dbReference>
<keyword evidence="4" id="KW-1185">Reference proteome</keyword>
<evidence type="ECO:0000259" key="2">
    <source>
        <dbReference type="Pfam" id="PF24883"/>
    </source>
</evidence>
<dbReference type="STRING" id="870435.A0A0C3JF58"/>
<feature type="non-terminal residue" evidence="3">
    <location>
        <position position="361"/>
    </location>
</feature>
<evidence type="ECO:0000256" key="1">
    <source>
        <dbReference type="ARBA" id="ARBA00022737"/>
    </source>
</evidence>
<dbReference type="PANTHER" id="PTHR10039:SF16">
    <property type="entry name" value="GPI INOSITOL-DEACYLASE"/>
    <property type="match status" value="1"/>
</dbReference>
<dbReference type="Pfam" id="PF24883">
    <property type="entry name" value="NPHP3_N"/>
    <property type="match status" value="1"/>
</dbReference>